<organism evidence="2 3">
    <name type="scientific">Seohaeicola saemankumensis</name>
    <dbReference type="NCBI Taxonomy" id="481181"/>
    <lineage>
        <taxon>Bacteria</taxon>
        <taxon>Pseudomonadati</taxon>
        <taxon>Pseudomonadota</taxon>
        <taxon>Alphaproteobacteria</taxon>
        <taxon>Rhodobacterales</taxon>
        <taxon>Roseobacteraceae</taxon>
        <taxon>Seohaeicola</taxon>
    </lineage>
</organism>
<keyword evidence="1" id="KW-1133">Transmembrane helix</keyword>
<keyword evidence="3" id="KW-1185">Reference proteome</keyword>
<accession>A0ABW3TI32</accession>
<protein>
    <submittedName>
        <fullName evidence="2">Uncharacterized protein</fullName>
    </submittedName>
</protein>
<keyword evidence="1" id="KW-0812">Transmembrane</keyword>
<gene>
    <name evidence="2" type="ORF">ACFQ3C_13440</name>
</gene>
<proteinExistence type="predicted"/>
<name>A0ABW3TI32_9RHOB</name>
<feature type="transmembrane region" description="Helical" evidence="1">
    <location>
        <begin position="164"/>
        <end position="184"/>
    </location>
</feature>
<sequence length="186" mass="19738">MTGPLHVRAEEFGTVRLFGLRGTEAEIARMTARHQDAEGQVHWPLLAELGVDHLDETHVEIFDVAQLGDIGLTGYMEEGLGIPPAQIAPQRALLENEGGQVLILLAGAFGGKPADLKHSDKLSFLGLFTEDRPPVIFDPLPTGGAKGAPLTGGRKPVSDAAMSGRIAMVALLVLFVLTGLVIWMSG</sequence>
<evidence type="ECO:0000313" key="3">
    <source>
        <dbReference type="Proteomes" id="UP001597151"/>
    </source>
</evidence>
<evidence type="ECO:0000313" key="2">
    <source>
        <dbReference type="EMBL" id="MFD1195672.1"/>
    </source>
</evidence>
<evidence type="ECO:0000256" key="1">
    <source>
        <dbReference type="SAM" id="Phobius"/>
    </source>
</evidence>
<keyword evidence="1" id="KW-0472">Membrane</keyword>
<dbReference type="Proteomes" id="UP001597151">
    <property type="component" value="Unassembled WGS sequence"/>
</dbReference>
<dbReference type="RefSeq" id="WP_380792763.1">
    <property type="nucleotide sequence ID" value="NZ_JBHTKR010000005.1"/>
</dbReference>
<comment type="caution">
    <text evidence="2">The sequence shown here is derived from an EMBL/GenBank/DDBJ whole genome shotgun (WGS) entry which is preliminary data.</text>
</comment>
<reference evidence="3" key="1">
    <citation type="journal article" date="2019" name="Int. J. Syst. Evol. Microbiol.">
        <title>The Global Catalogue of Microorganisms (GCM) 10K type strain sequencing project: providing services to taxonomists for standard genome sequencing and annotation.</title>
        <authorList>
            <consortium name="The Broad Institute Genomics Platform"/>
            <consortium name="The Broad Institute Genome Sequencing Center for Infectious Disease"/>
            <person name="Wu L."/>
            <person name="Ma J."/>
        </authorList>
    </citation>
    <scope>NUCLEOTIDE SEQUENCE [LARGE SCALE GENOMIC DNA]</scope>
    <source>
        <strain evidence="3">CCUG 55328</strain>
    </source>
</reference>
<dbReference type="EMBL" id="JBHTKR010000005">
    <property type="protein sequence ID" value="MFD1195672.1"/>
    <property type="molecule type" value="Genomic_DNA"/>
</dbReference>